<evidence type="ECO:0000313" key="5">
    <source>
        <dbReference type="Proteomes" id="UP001341840"/>
    </source>
</evidence>
<comment type="caution">
    <text evidence="4">The sequence shown here is derived from an EMBL/GenBank/DDBJ whole genome shotgun (WGS) entry which is preliminary data.</text>
</comment>
<name>A0ABU6XKV4_9FABA</name>
<sequence length="219" mass="23962">MNNSSGSPNTDHACVVTVGVDASSSLVGRRNPRKKMRIMEEEGVKKVKGNKGKGGYTYKKADPEAPKITRPCTECGKRFWSWKALFGHMRCHPERQWRGINPPTSTLIMRPPQEDSLEDHEVAACLLLLASGKGKGKDDYEVVTMECGHDSLGGGHKCSICLKVFSTGQALGGHKRCHWENTTAPSPIDLNLPPLLDQHHHSSSSSSSSTFTLDLRLGL</sequence>
<dbReference type="PANTHER" id="PTHR47591">
    <property type="entry name" value="ZINC FINGER PROTEIN ZAT2-RELATED"/>
    <property type="match status" value="1"/>
</dbReference>
<dbReference type="Pfam" id="PF13912">
    <property type="entry name" value="zf-C2H2_6"/>
    <property type="match status" value="2"/>
</dbReference>
<keyword evidence="1" id="KW-0862">Zinc</keyword>
<evidence type="ECO:0000256" key="2">
    <source>
        <dbReference type="SAM" id="MobiDB-lite"/>
    </source>
</evidence>
<dbReference type="PROSITE" id="PS00028">
    <property type="entry name" value="ZINC_FINGER_C2H2_1"/>
    <property type="match status" value="2"/>
</dbReference>
<dbReference type="PROSITE" id="PS50157">
    <property type="entry name" value="ZINC_FINGER_C2H2_2"/>
    <property type="match status" value="2"/>
</dbReference>
<dbReference type="PANTHER" id="PTHR47591:SF1">
    <property type="entry name" value="ZINC FINGER PROTEIN ZAT2-RELATED"/>
    <property type="match status" value="1"/>
</dbReference>
<gene>
    <name evidence="4" type="ORF">PIB30_060449</name>
</gene>
<dbReference type="SUPFAM" id="SSF57667">
    <property type="entry name" value="beta-beta-alpha zinc fingers"/>
    <property type="match status" value="1"/>
</dbReference>
<dbReference type="SMART" id="SM00355">
    <property type="entry name" value="ZnF_C2H2"/>
    <property type="match status" value="2"/>
</dbReference>
<evidence type="ECO:0000313" key="4">
    <source>
        <dbReference type="EMBL" id="MED6197831.1"/>
    </source>
</evidence>
<evidence type="ECO:0000256" key="1">
    <source>
        <dbReference type="PROSITE-ProRule" id="PRU00042"/>
    </source>
</evidence>
<protein>
    <recommendedName>
        <fullName evidence="3">C2H2-type domain-containing protein</fullName>
    </recommendedName>
</protein>
<feature type="domain" description="C2H2-type" evidence="3">
    <location>
        <begin position="70"/>
        <end position="97"/>
    </location>
</feature>
<dbReference type="Gene3D" id="3.30.160.60">
    <property type="entry name" value="Classic Zinc Finger"/>
    <property type="match status" value="1"/>
</dbReference>
<organism evidence="4 5">
    <name type="scientific">Stylosanthes scabra</name>
    <dbReference type="NCBI Taxonomy" id="79078"/>
    <lineage>
        <taxon>Eukaryota</taxon>
        <taxon>Viridiplantae</taxon>
        <taxon>Streptophyta</taxon>
        <taxon>Embryophyta</taxon>
        <taxon>Tracheophyta</taxon>
        <taxon>Spermatophyta</taxon>
        <taxon>Magnoliopsida</taxon>
        <taxon>eudicotyledons</taxon>
        <taxon>Gunneridae</taxon>
        <taxon>Pentapetalae</taxon>
        <taxon>rosids</taxon>
        <taxon>fabids</taxon>
        <taxon>Fabales</taxon>
        <taxon>Fabaceae</taxon>
        <taxon>Papilionoideae</taxon>
        <taxon>50 kb inversion clade</taxon>
        <taxon>dalbergioids sensu lato</taxon>
        <taxon>Dalbergieae</taxon>
        <taxon>Pterocarpus clade</taxon>
        <taxon>Stylosanthes</taxon>
    </lineage>
</organism>
<dbReference type="InterPro" id="IPR013087">
    <property type="entry name" value="Znf_C2H2_type"/>
</dbReference>
<dbReference type="EMBL" id="JASCZI010211983">
    <property type="protein sequence ID" value="MED6197831.1"/>
    <property type="molecule type" value="Genomic_DNA"/>
</dbReference>
<keyword evidence="1" id="KW-0863">Zinc-finger</keyword>
<accession>A0ABU6XKV4</accession>
<evidence type="ECO:0000259" key="3">
    <source>
        <dbReference type="PROSITE" id="PS50157"/>
    </source>
</evidence>
<proteinExistence type="predicted"/>
<reference evidence="4 5" key="1">
    <citation type="journal article" date="2023" name="Plants (Basel)">
        <title>Bridging the Gap: Combining Genomics and Transcriptomics Approaches to Understand Stylosanthes scabra, an Orphan Legume from the Brazilian Caatinga.</title>
        <authorList>
            <person name="Ferreira-Neto J.R.C."/>
            <person name="da Silva M.D."/>
            <person name="Binneck E."/>
            <person name="de Melo N.F."/>
            <person name="da Silva R.H."/>
            <person name="de Melo A.L.T.M."/>
            <person name="Pandolfi V."/>
            <person name="Bustamante F.O."/>
            <person name="Brasileiro-Vidal A.C."/>
            <person name="Benko-Iseppon A.M."/>
        </authorList>
    </citation>
    <scope>NUCLEOTIDE SEQUENCE [LARGE SCALE GENOMIC DNA]</scope>
    <source>
        <tissue evidence="4">Leaves</tissue>
    </source>
</reference>
<keyword evidence="5" id="KW-1185">Reference proteome</keyword>
<dbReference type="Proteomes" id="UP001341840">
    <property type="component" value="Unassembled WGS sequence"/>
</dbReference>
<feature type="region of interest" description="Disordered" evidence="2">
    <location>
        <begin position="195"/>
        <end position="219"/>
    </location>
</feature>
<keyword evidence="1" id="KW-0479">Metal-binding</keyword>
<dbReference type="InterPro" id="IPR036236">
    <property type="entry name" value="Znf_C2H2_sf"/>
</dbReference>
<feature type="domain" description="C2H2-type" evidence="3">
    <location>
        <begin position="156"/>
        <end position="178"/>
    </location>
</feature>